<name>A0A9D1D3Y6_9ACTN</name>
<proteinExistence type="predicted"/>
<evidence type="ECO:0000313" key="3">
    <source>
        <dbReference type="EMBL" id="HIR00977.1"/>
    </source>
</evidence>
<sequence>MNGDFKIGLGTAIRMRRAKANLKKEQFALMVGINRLTLRKIESGTANPQLDVLLKIANGLDVPISTLFFEGEALAREFAEKRPFA</sequence>
<gene>
    <name evidence="3" type="ORF">IAA69_01730</name>
</gene>
<dbReference type="Proteomes" id="UP000824261">
    <property type="component" value="Unassembled WGS sequence"/>
</dbReference>
<feature type="domain" description="HTH cro/C1-type" evidence="2">
    <location>
        <begin position="13"/>
        <end position="67"/>
    </location>
</feature>
<dbReference type="Gene3D" id="1.10.260.40">
    <property type="entry name" value="lambda repressor-like DNA-binding domains"/>
    <property type="match status" value="1"/>
</dbReference>
<dbReference type="SMART" id="SM00530">
    <property type="entry name" value="HTH_XRE"/>
    <property type="match status" value="1"/>
</dbReference>
<dbReference type="InterPro" id="IPR010982">
    <property type="entry name" value="Lambda_DNA-bd_dom_sf"/>
</dbReference>
<dbReference type="EMBL" id="DVGB01000020">
    <property type="protein sequence ID" value="HIR00977.1"/>
    <property type="molecule type" value="Genomic_DNA"/>
</dbReference>
<dbReference type="InterPro" id="IPR001387">
    <property type="entry name" value="Cro/C1-type_HTH"/>
</dbReference>
<reference evidence="3" key="2">
    <citation type="journal article" date="2021" name="PeerJ">
        <title>Extensive microbial diversity within the chicken gut microbiome revealed by metagenomics and culture.</title>
        <authorList>
            <person name="Gilroy R."/>
            <person name="Ravi A."/>
            <person name="Getino M."/>
            <person name="Pursley I."/>
            <person name="Horton D.L."/>
            <person name="Alikhan N.F."/>
            <person name="Baker D."/>
            <person name="Gharbi K."/>
            <person name="Hall N."/>
            <person name="Watson M."/>
            <person name="Adriaenssens E.M."/>
            <person name="Foster-Nyarko E."/>
            <person name="Jarju S."/>
            <person name="Secka A."/>
            <person name="Antonio M."/>
            <person name="Oren A."/>
            <person name="Chaudhuri R.R."/>
            <person name="La Ragione R."/>
            <person name="Hildebrand F."/>
            <person name="Pallen M.J."/>
        </authorList>
    </citation>
    <scope>NUCLEOTIDE SEQUENCE</scope>
    <source>
        <strain evidence="3">ChiGjej1B1-2707</strain>
    </source>
</reference>
<protein>
    <submittedName>
        <fullName evidence="3">Helix-turn-helix transcriptional regulator</fullName>
    </submittedName>
</protein>
<dbReference type="PANTHER" id="PTHR46558">
    <property type="entry name" value="TRACRIPTIONAL REGULATORY PROTEIN-RELATED-RELATED"/>
    <property type="match status" value="1"/>
</dbReference>
<dbReference type="GO" id="GO:0003677">
    <property type="term" value="F:DNA binding"/>
    <property type="evidence" value="ECO:0007669"/>
    <property type="project" value="UniProtKB-KW"/>
</dbReference>
<dbReference type="CDD" id="cd00093">
    <property type="entry name" value="HTH_XRE"/>
    <property type="match status" value="1"/>
</dbReference>
<accession>A0A9D1D3Y6</accession>
<dbReference type="Pfam" id="PF01381">
    <property type="entry name" value="HTH_3"/>
    <property type="match status" value="1"/>
</dbReference>
<dbReference type="PROSITE" id="PS50943">
    <property type="entry name" value="HTH_CROC1"/>
    <property type="match status" value="1"/>
</dbReference>
<reference evidence="3" key="1">
    <citation type="submission" date="2020-10" db="EMBL/GenBank/DDBJ databases">
        <authorList>
            <person name="Gilroy R."/>
        </authorList>
    </citation>
    <scope>NUCLEOTIDE SEQUENCE</scope>
    <source>
        <strain evidence="3">ChiGjej1B1-2707</strain>
    </source>
</reference>
<organism evidence="3 4">
    <name type="scientific">Candidatus Aveggerthella stercoripullorum</name>
    <dbReference type="NCBI Taxonomy" id="2840688"/>
    <lineage>
        <taxon>Bacteria</taxon>
        <taxon>Bacillati</taxon>
        <taxon>Actinomycetota</taxon>
        <taxon>Coriobacteriia</taxon>
        <taxon>Eggerthellales</taxon>
        <taxon>Eggerthellaceae</taxon>
        <taxon>Eggerthellaceae incertae sedis</taxon>
        <taxon>Candidatus Aveggerthella</taxon>
    </lineage>
</organism>
<evidence type="ECO:0000313" key="4">
    <source>
        <dbReference type="Proteomes" id="UP000824261"/>
    </source>
</evidence>
<dbReference type="SUPFAM" id="SSF47413">
    <property type="entry name" value="lambda repressor-like DNA-binding domains"/>
    <property type="match status" value="1"/>
</dbReference>
<dbReference type="PANTHER" id="PTHR46558:SF4">
    <property type="entry name" value="DNA-BIDING PHAGE PROTEIN"/>
    <property type="match status" value="1"/>
</dbReference>
<evidence type="ECO:0000256" key="1">
    <source>
        <dbReference type="ARBA" id="ARBA00023125"/>
    </source>
</evidence>
<keyword evidence="1" id="KW-0238">DNA-binding</keyword>
<evidence type="ECO:0000259" key="2">
    <source>
        <dbReference type="PROSITE" id="PS50943"/>
    </source>
</evidence>
<dbReference type="AlphaFoldDB" id="A0A9D1D3Y6"/>
<comment type="caution">
    <text evidence="3">The sequence shown here is derived from an EMBL/GenBank/DDBJ whole genome shotgun (WGS) entry which is preliminary data.</text>
</comment>